<dbReference type="EMBL" id="BMZN01000001">
    <property type="protein sequence ID" value="GHC36526.1"/>
    <property type="molecule type" value="Genomic_DNA"/>
</dbReference>
<sequence>MNIERFHQNKNMSKYVIHDKTVYMSGQVAMDPSGSFEEQLHQILNQIDVQFQEIGIDRSHILRAMIWIDDYQKWPALNEIWNAWIPADNKPARSCVESKLAFPQYQVEVEITAAL</sequence>
<dbReference type="PROSITE" id="PS01094">
    <property type="entry name" value="UPF0076"/>
    <property type="match status" value="1"/>
</dbReference>
<dbReference type="InterPro" id="IPR035709">
    <property type="entry name" value="YoaB-like"/>
</dbReference>
<evidence type="ECO:0000313" key="2">
    <source>
        <dbReference type="EMBL" id="GHC36526.1"/>
    </source>
</evidence>
<comment type="similarity">
    <text evidence="1">Belongs to the RutC family.</text>
</comment>
<dbReference type="PANTHER" id="PTHR47328:SF1">
    <property type="entry name" value="RUTC FAMILY PROTEIN YOAB"/>
    <property type="match status" value="1"/>
</dbReference>
<dbReference type="Gene3D" id="3.30.1330.40">
    <property type="entry name" value="RutC-like"/>
    <property type="match status" value="1"/>
</dbReference>
<accession>A0A8H9IKN2</accession>
<dbReference type="InterPro" id="IPR006175">
    <property type="entry name" value="YjgF/YER057c/UK114"/>
</dbReference>
<dbReference type="CDD" id="cd06150">
    <property type="entry name" value="YjgF_YER057c_UK114_like_2"/>
    <property type="match status" value="1"/>
</dbReference>
<gene>
    <name evidence="2" type="primary">yoaB</name>
    <name evidence="2" type="ORF">GCM10010096_02210</name>
</gene>
<name>A0A8H9IKN2_9BURK</name>
<dbReference type="RefSeq" id="WP_189390661.1">
    <property type="nucleotide sequence ID" value="NZ_BMZN01000001.1"/>
</dbReference>
<evidence type="ECO:0000256" key="1">
    <source>
        <dbReference type="ARBA" id="ARBA00010552"/>
    </source>
</evidence>
<keyword evidence="3" id="KW-1185">Reference proteome</keyword>
<protein>
    <recommendedName>
        <fullName evidence="4">RidA family protein</fullName>
    </recommendedName>
</protein>
<dbReference type="Proteomes" id="UP000608923">
    <property type="component" value="Unassembled WGS sequence"/>
</dbReference>
<reference evidence="3" key="1">
    <citation type="journal article" date="2019" name="Int. J. Syst. Evol. Microbiol.">
        <title>The Global Catalogue of Microorganisms (GCM) 10K type strain sequencing project: providing services to taxonomists for standard genome sequencing and annotation.</title>
        <authorList>
            <consortium name="The Broad Institute Genomics Platform"/>
            <consortium name="The Broad Institute Genome Sequencing Center for Infectious Disease"/>
            <person name="Wu L."/>
            <person name="Ma J."/>
        </authorList>
    </citation>
    <scope>NUCLEOTIDE SEQUENCE [LARGE SCALE GENOMIC DNA]</scope>
    <source>
        <strain evidence="3">KCTC 42083</strain>
    </source>
</reference>
<dbReference type="InterPro" id="IPR019897">
    <property type="entry name" value="RidA_CS"/>
</dbReference>
<comment type="caution">
    <text evidence="2">The sequence shown here is derived from an EMBL/GenBank/DDBJ whole genome shotgun (WGS) entry which is preliminary data.</text>
</comment>
<dbReference type="Pfam" id="PF01042">
    <property type="entry name" value="Ribonuc_L-PSP"/>
    <property type="match status" value="1"/>
</dbReference>
<dbReference type="AlphaFoldDB" id="A0A8H9IKN2"/>
<dbReference type="InterPro" id="IPR035959">
    <property type="entry name" value="RutC-like_sf"/>
</dbReference>
<evidence type="ECO:0000313" key="3">
    <source>
        <dbReference type="Proteomes" id="UP000608923"/>
    </source>
</evidence>
<evidence type="ECO:0008006" key="4">
    <source>
        <dbReference type="Google" id="ProtNLM"/>
    </source>
</evidence>
<dbReference type="SUPFAM" id="SSF55298">
    <property type="entry name" value="YjgF-like"/>
    <property type="match status" value="1"/>
</dbReference>
<organism evidence="2 3">
    <name type="scientific">Alcaligenes pakistanensis</name>
    <dbReference type="NCBI Taxonomy" id="1482717"/>
    <lineage>
        <taxon>Bacteria</taxon>
        <taxon>Pseudomonadati</taxon>
        <taxon>Pseudomonadota</taxon>
        <taxon>Betaproteobacteria</taxon>
        <taxon>Burkholderiales</taxon>
        <taxon>Alcaligenaceae</taxon>
        <taxon>Alcaligenes</taxon>
    </lineage>
</organism>
<proteinExistence type="inferred from homology"/>
<dbReference type="PANTHER" id="PTHR47328">
    <property type="match status" value="1"/>
</dbReference>